<dbReference type="InterPro" id="IPR020846">
    <property type="entry name" value="MFS_dom"/>
</dbReference>
<evidence type="ECO:0000256" key="1">
    <source>
        <dbReference type="ARBA" id="ARBA00004651"/>
    </source>
</evidence>
<dbReference type="Pfam" id="PF07690">
    <property type="entry name" value="MFS_1"/>
    <property type="match status" value="1"/>
</dbReference>
<feature type="transmembrane region" description="Helical" evidence="8">
    <location>
        <begin position="7"/>
        <end position="28"/>
    </location>
</feature>
<dbReference type="InterPro" id="IPR011701">
    <property type="entry name" value="MFS"/>
</dbReference>
<organism evidence="10 11">
    <name type="scientific">Shewanella insulae</name>
    <dbReference type="NCBI Taxonomy" id="2681496"/>
    <lineage>
        <taxon>Bacteria</taxon>
        <taxon>Pseudomonadati</taxon>
        <taxon>Pseudomonadota</taxon>
        <taxon>Gammaproteobacteria</taxon>
        <taxon>Alteromonadales</taxon>
        <taxon>Shewanellaceae</taxon>
        <taxon>Shewanella</taxon>
    </lineage>
</organism>
<feature type="transmembrane region" description="Helical" evidence="8">
    <location>
        <begin position="381"/>
        <end position="399"/>
    </location>
</feature>
<reference evidence="10 11" key="1">
    <citation type="submission" date="2019-12" db="EMBL/GenBank/DDBJ databases">
        <title>Shewanella insulae sp. nov., isolated from a tidal flat.</title>
        <authorList>
            <person name="Yoon J.-H."/>
        </authorList>
    </citation>
    <scope>NUCLEOTIDE SEQUENCE [LARGE SCALE GENOMIC DNA]</scope>
    <source>
        <strain evidence="10 11">JBTF-M18</strain>
    </source>
</reference>
<feature type="transmembrane region" description="Helical" evidence="8">
    <location>
        <begin position="315"/>
        <end position="337"/>
    </location>
</feature>
<evidence type="ECO:0000256" key="3">
    <source>
        <dbReference type="ARBA" id="ARBA00022448"/>
    </source>
</evidence>
<dbReference type="GO" id="GO:0005886">
    <property type="term" value="C:plasma membrane"/>
    <property type="evidence" value="ECO:0007669"/>
    <property type="project" value="UniProtKB-SubCell"/>
</dbReference>
<dbReference type="Proteomes" id="UP000474778">
    <property type="component" value="Unassembled WGS sequence"/>
</dbReference>
<evidence type="ECO:0000313" key="10">
    <source>
        <dbReference type="EMBL" id="MXR67394.1"/>
    </source>
</evidence>
<keyword evidence="3 8" id="KW-0813">Transport</keyword>
<evidence type="ECO:0000256" key="2">
    <source>
        <dbReference type="ARBA" id="ARBA00006236"/>
    </source>
</evidence>
<dbReference type="NCBIfam" id="TIGR00710">
    <property type="entry name" value="efflux_Bcr_CflA"/>
    <property type="match status" value="1"/>
</dbReference>
<evidence type="ECO:0000256" key="7">
    <source>
        <dbReference type="ARBA" id="ARBA00023136"/>
    </source>
</evidence>
<keyword evidence="6 8" id="KW-1133">Transmembrane helix</keyword>
<feature type="transmembrane region" description="Helical" evidence="8">
    <location>
        <begin position="288"/>
        <end position="309"/>
    </location>
</feature>
<dbReference type="PANTHER" id="PTHR23502">
    <property type="entry name" value="MAJOR FACILITATOR SUPERFAMILY"/>
    <property type="match status" value="1"/>
</dbReference>
<feature type="domain" description="Major facilitator superfamily (MFS) profile" evidence="9">
    <location>
        <begin position="9"/>
        <end position="404"/>
    </location>
</feature>
<dbReference type="SUPFAM" id="SSF103473">
    <property type="entry name" value="MFS general substrate transporter"/>
    <property type="match status" value="1"/>
</dbReference>
<comment type="similarity">
    <text evidence="2 8">Belongs to the major facilitator superfamily. Bcr/CmlA family.</text>
</comment>
<comment type="caution">
    <text evidence="10">The sequence shown here is derived from an EMBL/GenBank/DDBJ whole genome shotgun (WGS) entry which is preliminary data.</text>
</comment>
<name>A0A6L7HUU1_9GAMM</name>
<dbReference type="AlphaFoldDB" id="A0A6L7HUU1"/>
<keyword evidence="7 8" id="KW-0472">Membrane</keyword>
<proteinExistence type="inferred from homology"/>
<protein>
    <recommendedName>
        <fullName evidence="8">Bcr/CflA family efflux transporter</fullName>
    </recommendedName>
</protein>
<feature type="transmembrane region" description="Helical" evidence="8">
    <location>
        <begin position="104"/>
        <end position="122"/>
    </location>
</feature>
<keyword evidence="5 8" id="KW-0812">Transmembrane</keyword>
<feature type="transmembrane region" description="Helical" evidence="8">
    <location>
        <begin position="40"/>
        <end position="62"/>
    </location>
</feature>
<dbReference type="GO" id="GO:1990961">
    <property type="term" value="P:xenobiotic detoxification by transmembrane export across the plasma membrane"/>
    <property type="evidence" value="ECO:0007669"/>
    <property type="project" value="InterPro"/>
</dbReference>
<dbReference type="PROSITE" id="PS50850">
    <property type="entry name" value="MFS"/>
    <property type="match status" value="1"/>
</dbReference>
<keyword evidence="11" id="KW-1185">Reference proteome</keyword>
<comment type="subcellular location">
    <subcellularLocation>
        <location evidence="8">Cell inner membrane</location>
        <topology evidence="8">Multi-pass membrane protein</topology>
    </subcellularLocation>
    <subcellularLocation>
        <location evidence="1">Cell membrane</location>
        <topology evidence="1">Multi-pass membrane protein</topology>
    </subcellularLocation>
</comment>
<feature type="transmembrane region" description="Helical" evidence="8">
    <location>
        <begin position="74"/>
        <end position="92"/>
    </location>
</feature>
<feature type="transmembrane region" description="Helical" evidence="8">
    <location>
        <begin position="224"/>
        <end position="244"/>
    </location>
</feature>
<dbReference type="GO" id="GO:0042910">
    <property type="term" value="F:xenobiotic transmembrane transporter activity"/>
    <property type="evidence" value="ECO:0007669"/>
    <property type="project" value="InterPro"/>
</dbReference>
<feature type="transmembrane region" description="Helical" evidence="8">
    <location>
        <begin position="161"/>
        <end position="182"/>
    </location>
</feature>
<feature type="transmembrane region" description="Helical" evidence="8">
    <location>
        <begin position="358"/>
        <end position="375"/>
    </location>
</feature>
<feature type="transmembrane region" description="Helical" evidence="8">
    <location>
        <begin position="256"/>
        <end position="276"/>
    </location>
</feature>
<accession>A0A6L7HUU1</accession>
<dbReference type="PANTHER" id="PTHR23502:SF162">
    <property type="entry name" value="INNER MEMBRANE TRANSPORT PROTEIN YDHC"/>
    <property type="match status" value="1"/>
</dbReference>
<feature type="transmembrane region" description="Helical" evidence="8">
    <location>
        <begin position="134"/>
        <end position="155"/>
    </location>
</feature>
<dbReference type="InterPro" id="IPR004812">
    <property type="entry name" value="Efflux_drug-R_Bcr/CmlA"/>
</dbReference>
<sequence length="430" mass="45911">MNKIANFSFLIYLALLSMLGFIATDMYLPAFKAIETSLDASATQVAGSLTFFLAGLALGQLLYGPLVQAIGKRLSLVLGLALFGAASLVIANSDSIAMFNVARFFQALGACSASVIWQAIVIDRYKADEAQQVFSNIMPLVALSPALAPILGAYLLEWQQWHSIFFILGALSLVLILATLVWGDNRENLANSEAQGASGEQGKDTQVRKSVRVSYLDMLASPRYLGNVLVFGACSAAFFSYLTLWPIVMEQHGFEAKAIGLSFVPQTVMFILGGYLSKLFIRRLGAEVTLTWVLLLFGTCVAGIALVTLCYPAASIWPLLSIFSVMAAANGACYPIVVNSALQVFKLASAKAAGLQNFLQISIAFGASSLVALWASSGEKAIGVGIVISAIGVLIGYQVRGYDNWRSVFGAISTPDPAKIALHQDEDSTK</sequence>
<keyword evidence="8" id="KW-0997">Cell inner membrane</keyword>
<dbReference type="CDD" id="cd17320">
    <property type="entry name" value="MFS_MdfA_MDR_like"/>
    <property type="match status" value="1"/>
</dbReference>
<gene>
    <name evidence="10" type="ORF">GNT65_01680</name>
</gene>
<dbReference type="EMBL" id="WRPA01000001">
    <property type="protein sequence ID" value="MXR67394.1"/>
    <property type="molecule type" value="Genomic_DNA"/>
</dbReference>
<evidence type="ECO:0000313" key="11">
    <source>
        <dbReference type="Proteomes" id="UP000474778"/>
    </source>
</evidence>
<evidence type="ECO:0000256" key="8">
    <source>
        <dbReference type="RuleBase" id="RU365088"/>
    </source>
</evidence>
<dbReference type="NCBIfam" id="NF008270">
    <property type="entry name" value="PRK11043.1"/>
    <property type="match status" value="1"/>
</dbReference>
<keyword evidence="4" id="KW-1003">Cell membrane</keyword>
<evidence type="ECO:0000256" key="6">
    <source>
        <dbReference type="ARBA" id="ARBA00022989"/>
    </source>
</evidence>
<evidence type="ECO:0000259" key="9">
    <source>
        <dbReference type="PROSITE" id="PS50850"/>
    </source>
</evidence>
<dbReference type="RefSeq" id="WP_160793386.1">
    <property type="nucleotide sequence ID" value="NZ_WRPA01000001.1"/>
</dbReference>
<evidence type="ECO:0000256" key="5">
    <source>
        <dbReference type="ARBA" id="ARBA00022692"/>
    </source>
</evidence>
<dbReference type="Gene3D" id="1.20.1720.10">
    <property type="entry name" value="Multidrug resistance protein D"/>
    <property type="match status" value="1"/>
</dbReference>
<evidence type="ECO:0000256" key="4">
    <source>
        <dbReference type="ARBA" id="ARBA00022475"/>
    </source>
</evidence>
<dbReference type="InterPro" id="IPR036259">
    <property type="entry name" value="MFS_trans_sf"/>
</dbReference>